<accession>A0A137P846</accession>
<reference evidence="3 4" key="1">
    <citation type="journal article" date="2015" name="Genome Biol. Evol.">
        <title>Phylogenomic analyses indicate that early fungi evolved digesting cell walls of algal ancestors of land plants.</title>
        <authorList>
            <person name="Chang Y."/>
            <person name="Wang S."/>
            <person name="Sekimoto S."/>
            <person name="Aerts A.L."/>
            <person name="Choi C."/>
            <person name="Clum A."/>
            <person name="LaButti K.M."/>
            <person name="Lindquist E.A."/>
            <person name="Yee Ngan C."/>
            <person name="Ohm R.A."/>
            <person name="Salamov A.A."/>
            <person name="Grigoriev I.V."/>
            <person name="Spatafora J.W."/>
            <person name="Berbee M.L."/>
        </authorList>
    </citation>
    <scope>NUCLEOTIDE SEQUENCE [LARGE SCALE GENOMIC DNA]</scope>
    <source>
        <strain evidence="3 4">NRRL 28638</strain>
    </source>
</reference>
<dbReference type="Gene3D" id="1.10.10.1450">
    <property type="match status" value="1"/>
</dbReference>
<protein>
    <recommendedName>
        <fullName evidence="2">Mos1 transposase HTH domain-containing protein</fullName>
    </recommendedName>
</protein>
<evidence type="ECO:0000256" key="1">
    <source>
        <dbReference type="SAM" id="MobiDB-lite"/>
    </source>
</evidence>
<gene>
    <name evidence="3" type="ORF">CONCODRAFT_78501</name>
</gene>
<dbReference type="Proteomes" id="UP000070444">
    <property type="component" value="Unassembled WGS sequence"/>
</dbReference>
<dbReference type="SUPFAM" id="SSF46785">
    <property type="entry name" value="Winged helix' DNA-binding domain"/>
    <property type="match status" value="1"/>
</dbReference>
<dbReference type="Pfam" id="PF17906">
    <property type="entry name" value="HTH_48"/>
    <property type="match status" value="1"/>
</dbReference>
<dbReference type="InterPro" id="IPR036390">
    <property type="entry name" value="WH_DNA-bd_sf"/>
</dbReference>
<name>A0A137P846_CONC2</name>
<keyword evidence="4" id="KW-1185">Reference proteome</keyword>
<organism evidence="3 4">
    <name type="scientific">Conidiobolus coronatus (strain ATCC 28846 / CBS 209.66 / NRRL 28638)</name>
    <name type="common">Delacroixia coronata</name>
    <dbReference type="NCBI Taxonomy" id="796925"/>
    <lineage>
        <taxon>Eukaryota</taxon>
        <taxon>Fungi</taxon>
        <taxon>Fungi incertae sedis</taxon>
        <taxon>Zoopagomycota</taxon>
        <taxon>Entomophthoromycotina</taxon>
        <taxon>Entomophthoromycetes</taxon>
        <taxon>Entomophthorales</taxon>
        <taxon>Ancylistaceae</taxon>
        <taxon>Conidiobolus</taxon>
    </lineage>
</organism>
<dbReference type="AlphaFoldDB" id="A0A137P846"/>
<dbReference type="InterPro" id="IPR036388">
    <property type="entry name" value="WH-like_DNA-bd_sf"/>
</dbReference>
<dbReference type="InterPro" id="IPR019885">
    <property type="entry name" value="Tscrpt_reg_HTH_AsnC-type_CS"/>
</dbReference>
<dbReference type="EMBL" id="KQ964482">
    <property type="protein sequence ID" value="KXN71170.1"/>
    <property type="molecule type" value="Genomic_DNA"/>
</dbReference>
<dbReference type="PROSITE" id="PS00519">
    <property type="entry name" value="HTH_ASNC_1"/>
    <property type="match status" value="1"/>
</dbReference>
<dbReference type="InterPro" id="IPR041426">
    <property type="entry name" value="Mos1_HTH"/>
</dbReference>
<evidence type="ECO:0000313" key="3">
    <source>
        <dbReference type="EMBL" id="KXN71170.1"/>
    </source>
</evidence>
<feature type="region of interest" description="Disordered" evidence="1">
    <location>
        <begin position="89"/>
        <end position="114"/>
    </location>
</feature>
<evidence type="ECO:0000313" key="4">
    <source>
        <dbReference type="Proteomes" id="UP000070444"/>
    </source>
</evidence>
<dbReference type="Gene3D" id="1.10.10.10">
    <property type="entry name" value="Winged helix-like DNA-binding domain superfamily/Winged helix DNA-binding domain"/>
    <property type="match status" value="4"/>
</dbReference>
<sequence length="506" mass="58093">MDIENNFIKPVLLFHFSKGKTESEAYSEISKQYGPYAITMKTTQKWFGIFKMEYSNLFTKNNNSKLGTKRQKESDYILSLINTNFNKNGIDINNDNNSGDEDYNRDEKGESDREELEVFSNCSKLTLSSRLNHIKENNEERDKILQALTKRTEKELAKVKDSDTPKYITLLSDEYLIDLINNNPELSLKELAELANTSIATLSNRIKKINKNGERVKYTRKKTKNPNVDRSNCGKPRKFTDDYLINLVNTNPTLKMKDLAKLADSSITTISNRLRQINYDGKRVYYNNKPRQSKIIKLTDEELTSLINSNPELNMSEIAKLAGASQSTISNKIRRINASEHVINYTNKRRIKQVAHIDPSTSTIKTKFSDEYLIDLVHSNPTLNITELAKLIQCSRSTIYNRIRQINKFEILVHYKNKNTQKEKAKFSDETLIHLVNSNPLLTMEELGSILGTSQGTVSNRLKKINKFGPVAHYINKKGVPKNLRESIIEGCTIILQENECLKEQT</sequence>
<evidence type="ECO:0000259" key="2">
    <source>
        <dbReference type="Pfam" id="PF17906"/>
    </source>
</evidence>
<proteinExistence type="predicted"/>
<feature type="domain" description="Mos1 transposase HTH" evidence="2">
    <location>
        <begin position="6"/>
        <end position="51"/>
    </location>
</feature>